<dbReference type="InterPro" id="IPR003347">
    <property type="entry name" value="JmjC_dom"/>
</dbReference>
<evidence type="ECO:0000259" key="1">
    <source>
        <dbReference type="PROSITE" id="PS51184"/>
    </source>
</evidence>
<dbReference type="PROSITE" id="PS51184">
    <property type="entry name" value="JMJC"/>
    <property type="match status" value="1"/>
</dbReference>
<dbReference type="PANTHER" id="PTHR12461:SF105">
    <property type="entry name" value="HYPOXIA-INDUCIBLE FACTOR 1-ALPHA INHIBITOR"/>
    <property type="match status" value="1"/>
</dbReference>
<dbReference type="InterPro" id="IPR041667">
    <property type="entry name" value="Cupin_8"/>
</dbReference>
<comment type="caution">
    <text evidence="2">The sequence shown here is derived from an EMBL/GenBank/DDBJ whole genome shotgun (WGS) entry which is preliminary data.</text>
</comment>
<evidence type="ECO:0000313" key="2">
    <source>
        <dbReference type="EMBL" id="KAL2043340.1"/>
    </source>
</evidence>
<keyword evidence="3" id="KW-1185">Reference proteome</keyword>
<feature type="domain" description="JmjC" evidence="1">
    <location>
        <begin position="142"/>
        <end position="296"/>
    </location>
</feature>
<name>A0ABR4AC46_9LECA</name>
<dbReference type="SUPFAM" id="SSF51197">
    <property type="entry name" value="Clavaminate synthase-like"/>
    <property type="match status" value="1"/>
</dbReference>
<reference evidence="2 3" key="1">
    <citation type="submission" date="2024-09" db="EMBL/GenBank/DDBJ databases">
        <title>Rethinking Asexuality: The Enigmatic Case of Functional Sexual Genes in Lepraria (Stereocaulaceae).</title>
        <authorList>
            <person name="Doellman M."/>
            <person name="Sun Y."/>
            <person name="Barcenas-Pena A."/>
            <person name="Lumbsch H.T."/>
            <person name="Grewe F."/>
        </authorList>
    </citation>
    <scope>NUCLEOTIDE SEQUENCE [LARGE SCALE GENOMIC DNA]</scope>
    <source>
        <strain evidence="2 3">Mercado 3170</strain>
    </source>
</reference>
<dbReference type="Gene3D" id="2.60.120.650">
    <property type="entry name" value="Cupin"/>
    <property type="match status" value="1"/>
</dbReference>
<proteinExistence type="predicted"/>
<protein>
    <recommendedName>
        <fullName evidence="1">JmjC domain-containing protein</fullName>
    </recommendedName>
</protein>
<evidence type="ECO:0000313" key="3">
    <source>
        <dbReference type="Proteomes" id="UP001590950"/>
    </source>
</evidence>
<sequence>MILRQSLRLTSLCFVSSRPYSSTVRWRPLKELQDGHLETFRAEAFAPSKPALLPRKHLLELPAVQKWFLAAPNAHDESISTLNRDYLSRFENAIVPLEFTTLETNGEGIFHRAEVTFGIFLQWASFASRSIKDRLYLAQASFASLPKAMTDDLPTPEIVSKVGTGDIYDTNIWMGMPPTYTPLHRDPNPNLFVQLAGTKVVRILEPSAGDQVFGRVQHALARSASASFRGEDMMKGSERKLLESAIWDDAYQTDREPAGYGVYVEAGDCLFIPKGWWHSIKGVGKGISASVNWWFR</sequence>
<accession>A0ABR4AC46</accession>
<dbReference type="PANTHER" id="PTHR12461">
    <property type="entry name" value="HYPOXIA-INDUCIBLE FACTOR 1 ALPHA INHIBITOR-RELATED"/>
    <property type="match status" value="1"/>
</dbReference>
<dbReference type="EMBL" id="JBEFKJ010000011">
    <property type="protein sequence ID" value="KAL2043340.1"/>
    <property type="molecule type" value="Genomic_DNA"/>
</dbReference>
<dbReference type="Pfam" id="PF13621">
    <property type="entry name" value="Cupin_8"/>
    <property type="match status" value="1"/>
</dbReference>
<dbReference type="Proteomes" id="UP001590950">
    <property type="component" value="Unassembled WGS sequence"/>
</dbReference>
<organism evidence="2 3">
    <name type="scientific">Stereocaulon virgatum</name>
    <dbReference type="NCBI Taxonomy" id="373712"/>
    <lineage>
        <taxon>Eukaryota</taxon>
        <taxon>Fungi</taxon>
        <taxon>Dikarya</taxon>
        <taxon>Ascomycota</taxon>
        <taxon>Pezizomycotina</taxon>
        <taxon>Lecanoromycetes</taxon>
        <taxon>OSLEUM clade</taxon>
        <taxon>Lecanoromycetidae</taxon>
        <taxon>Lecanorales</taxon>
        <taxon>Lecanorineae</taxon>
        <taxon>Stereocaulaceae</taxon>
        <taxon>Stereocaulon</taxon>
    </lineage>
</organism>
<gene>
    <name evidence="2" type="ORF">N7G274_003646</name>
</gene>
<dbReference type="SMART" id="SM00558">
    <property type="entry name" value="JmjC"/>
    <property type="match status" value="1"/>
</dbReference>